<comment type="caution">
    <text evidence="4">The sequence shown here is derived from an EMBL/GenBank/DDBJ whole genome shotgun (WGS) entry which is preliminary data.</text>
</comment>
<name>A0AAV2ZIW9_PYXAD</name>
<dbReference type="PANTHER" id="PTHR15717:SF2">
    <property type="entry name" value="EF-HAND CALCIUM-BINDING DOMAIN-CONTAINING PROTEIN 14"/>
    <property type="match status" value="1"/>
</dbReference>
<dbReference type="InterPro" id="IPR011992">
    <property type="entry name" value="EF-hand-dom_pair"/>
</dbReference>
<keyword evidence="1" id="KW-0175">Coiled coil</keyword>
<dbReference type="AlphaFoldDB" id="A0AAV2ZIW9"/>
<evidence type="ECO:0000256" key="3">
    <source>
        <dbReference type="SAM" id="Phobius"/>
    </source>
</evidence>
<evidence type="ECO:0000313" key="5">
    <source>
        <dbReference type="Proteomes" id="UP001181693"/>
    </source>
</evidence>
<feature type="region of interest" description="Disordered" evidence="2">
    <location>
        <begin position="1"/>
        <end position="75"/>
    </location>
</feature>
<accession>A0AAV2ZIW9</accession>
<protein>
    <recommendedName>
        <fullName evidence="6">EF-hand calcium-binding domain-containing protein 14</fullName>
    </recommendedName>
</protein>
<reference evidence="4" key="1">
    <citation type="thesis" date="2020" institute="ProQuest LLC" country="789 East Eisenhower Parkway, Ann Arbor, MI, USA">
        <title>Comparative Genomics and Chromosome Evolution.</title>
        <authorList>
            <person name="Mudd A.B."/>
        </authorList>
    </citation>
    <scope>NUCLEOTIDE SEQUENCE</scope>
    <source>
        <strain evidence="4">1538</strain>
        <tissue evidence="4">Blood</tissue>
    </source>
</reference>
<gene>
    <name evidence="4" type="ORF">GDO54_016029</name>
</gene>
<evidence type="ECO:0000313" key="4">
    <source>
        <dbReference type="EMBL" id="DBA17699.1"/>
    </source>
</evidence>
<evidence type="ECO:0000256" key="2">
    <source>
        <dbReference type="SAM" id="MobiDB-lite"/>
    </source>
</evidence>
<feature type="transmembrane region" description="Helical" evidence="3">
    <location>
        <begin position="99"/>
        <end position="120"/>
    </location>
</feature>
<sequence length="464" mass="51134">MSDSRGSGWRKAMGSGALSAGPPAPSTPHKKMKKRKELNALIGLAGDGKKKGGGGHHPLLRDTDTDTDTEDYGTVTDRHGRCGRVGITQCCKVCSPVCAFIILAACVMASIGLVWMQIALKENLDLLREQMRAMESSQRNSVLEIPKIKEDLMGKQKRLDDVVSGEMGLHKLWANITDMNKQISQLSNAVSQLKANLKSASDLINLPKKMEDLQKSVATLGSTLTSVHHDVEALQNASEEQKKLVEMLQKDVAGVTSVLSPSQSPGTHSVVQVESFLEELNSTIVYHQQMNDLRFHNIDVTVSNISQRVSILESNLLFLNQNEKKGIVSGSNPKKEDMPVSEIREQLQLIHALTKTPDDDKITSTTKTDSEATVIAQGSLPKKYPRSLKRQRQQTSLPPNGTIRMNELEEVFRKSSQGIGGKLTFQELKNEFGVRLPELHLLKEYDVNEDGLFSFTELGAMVIL</sequence>
<dbReference type="SUPFAM" id="SSF47473">
    <property type="entry name" value="EF-hand"/>
    <property type="match status" value="1"/>
</dbReference>
<dbReference type="EMBL" id="DYDO01000009">
    <property type="protein sequence ID" value="DBA17699.1"/>
    <property type="molecule type" value="Genomic_DNA"/>
</dbReference>
<keyword evidence="3" id="KW-1133">Transmembrane helix</keyword>
<dbReference type="Gene3D" id="1.10.287.1490">
    <property type="match status" value="1"/>
</dbReference>
<feature type="coiled-coil region" evidence="1">
    <location>
        <begin position="176"/>
        <end position="203"/>
    </location>
</feature>
<dbReference type="PANTHER" id="PTHR15717">
    <property type="entry name" value="PROTEIN KIAA0494"/>
    <property type="match status" value="1"/>
</dbReference>
<dbReference type="Proteomes" id="UP001181693">
    <property type="component" value="Unassembled WGS sequence"/>
</dbReference>
<proteinExistence type="predicted"/>
<organism evidence="4 5">
    <name type="scientific">Pyxicephalus adspersus</name>
    <name type="common">African bullfrog</name>
    <dbReference type="NCBI Taxonomy" id="30357"/>
    <lineage>
        <taxon>Eukaryota</taxon>
        <taxon>Metazoa</taxon>
        <taxon>Chordata</taxon>
        <taxon>Craniata</taxon>
        <taxon>Vertebrata</taxon>
        <taxon>Euteleostomi</taxon>
        <taxon>Amphibia</taxon>
        <taxon>Batrachia</taxon>
        <taxon>Anura</taxon>
        <taxon>Neobatrachia</taxon>
        <taxon>Ranoidea</taxon>
        <taxon>Pyxicephalidae</taxon>
        <taxon>Pyxicephalinae</taxon>
        <taxon>Pyxicephalus</taxon>
    </lineage>
</organism>
<keyword evidence="5" id="KW-1185">Reference proteome</keyword>
<keyword evidence="3" id="KW-0812">Transmembrane</keyword>
<dbReference type="InterPro" id="IPR042352">
    <property type="entry name" value="EFCAB14"/>
</dbReference>
<evidence type="ECO:0008006" key="6">
    <source>
        <dbReference type="Google" id="ProtNLM"/>
    </source>
</evidence>
<evidence type="ECO:0000256" key="1">
    <source>
        <dbReference type="SAM" id="Coils"/>
    </source>
</evidence>
<keyword evidence="3" id="KW-0472">Membrane</keyword>